<dbReference type="InterPro" id="IPR000719">
    <property type="entry name" value="Prot_kinase_dom"/>
</dbReference>
<dbReference type="PROSITE" id="PS00107">
    <property type="entry name" value="PROTEIN_KINASE_ATP"/>
    <property type="match status" value="2"/>
</dbReference>
<evidence type="ECO:0000256" key="12">
    <source>
        <dbReference type="PIRNR" id="PIRNR000606"/>
    </source>
</evidence>
<dbReference type="Pfam" id="PF00069">
    <property type="entry name" value="Pkinase"/>
    <property type="match status" value="2"/>
</dbReference>
<dbReference type="GO" id="GO:0035556">
    <property type="term" value="P:intracellular signal transduction"/>
    <property type="evidence" value="ECO:0007669"/>
    <property type="project" value="InterPro"/>
</dbReference>
<feature type="domain" description="AGC-kinase C-terminal" evidence="17">
    <location>
        <begin position="322"/>
        <end position="391"/>
    </location>
</feature>
<dbReference type="InterPro" id="IPR011009">
    <property type="entry name" value="Kinase-like_dom_sf"/>
</dbReference>
<dbReference type="GO" id="GO:0000287">
    <property type="term" value="F:magnesium ion binding"/>
    <property type="evidence" value="ECO:0007669"/>
    <property type="project" value="InterPro"/>
</dbReference>
<feature type="binding site" evidence="14 15">
    <location>
        <position position="447"/>
    </location>
    <ligand>
        <name>ATP</name>
        <dbReference type="ChEBI" id="CHEBI:30616"/>
    </ligand>
</feature>
<dbReference type="PROSITE" id="PS51285">
    <property type="entry name" value="AGC_KINASE_CTER"/>
    <property type="match status" value="1"/>
</dbReference>
<dbReference type="FunFam" id="1.10.510.10:FF:000041">
    <property type="entry name" value="Ribosomal protein S6 kinase"/>
    <property type="match status" value="1"/>
</dbReference>
<protein>
    <recommendedName>
        <fullName evidence="12">Ribosomal protein S6 kinase</fullName>
        <ecNumber evidence="12">2.7.11.1</ecNumber>
    </recommendedName>
</protein>
<keyword evidence="6" id="KW-0677">Repeat</keyword>
<organism evidence="18 19">
    <name type="scientific">Capra hircus</name>
    <name type="common">Goat</name>
    <dbReference type="NCBI Taxonomy" id="9925"/>
    <lineage>
        <taxon>Eukaryota</taxon>
        <taxon>Metazoa</taxon>
        <taxon>Chordata</taxon>
        <taxon>Craniata</taxon>
        <taxon>Vertebrata</taxon>
        <taxon>Euteleostomi</taxon>
        <taxon>Mammalia</taxon>
        <taxon>Eutheria</taxon>
        <taxon>Laurasiatheria</taxon>
        <taxon>Artiodactyla</taxon>
        <taxon>Ruminantia</taxon>
        <taxon>Pecora</taxon>
        <taxon>Bovidae</taxon>
        <taxon>Caprinae</taxon>
        <taxon>Capra</taxon>
    </lineage>
</organism>
<evidence type="ECO:0000259" key="17">
    <source>
        <dbReference type="PROSITE" id="PS51285"/>
    </source>
</evidence>
<reference evidence="18 19" key="1">
    <citation type="submission" date="2016-04" db="EMBL/GenBank/DDBJ databases">
        <title>Polished mammalian reference genomes with single-molecule sequencing and chromosome conformation capture applied to the Capra hircus genome.</title>
        <authorList>
            <person name="Bickhart D.M."/>
            <person name="Koren S."/>
            <person name="Rosen B."/>
            <person name="Hastie A."/>
            <person name="Liachko I."/>
            <person name="Sullivan S.T."/>
            <person name="Burton J."/>
            <person name="Sayre B.L."/>
            <person name="Huson H.J."/>
            <person name="Lee J."/>
            <person name="Lam E."/>
            <person name="Kelley C.M."/>
            <person name="Hutchison J.L."/>
            <person name="Zhou Y."/>
            <person name="Sun J."/>
            <person name="Crisa A."/>
            <person name="Schwartz J.C."/>
            <person name="Hammond J.A."/>
            <person name="Schroeder S.G."/>
            <person name="Liu G.E."/>
            <person name="Dunham M."/>
            <person name="Shendure J."/>
            <person name="Sonstegard T.S."/>
            <person name="Phillippy A.M."/>
            <person name="Van Tassell C.P."/>
            <person name="Smith T.P."/>
        </authorList>
    </citation>
    <scope>NUCLEOTIDE SEQUENCE [LARGE SCALE GENOMIC DNA]</scope>
</reference>
<keyword evidence="19" id="KW-1185">Reference proteome</keyword>
<evidence type="ECO:0000256" key="11">
    <source>
        <dbReference type="ARBA" id="ARBA00048679"/>
    </source>
</evidence>
<evidence type="ECO:0000259" key="16">
    <source>
        <dbReference type="PROSITE" id="PS50011"/>
    </source>
</evidence>
<dbReference type="InterPro" id="IPR000961">
    <property type="entry name" value="AGC-kinase_C"/>
</dbReference>
<dbReference type="InterPro" id="IPR017892">
    <property type="entry name" value="Pkinase_C"/>
</dbReference>
<evidence type="ECO:0000256" key="9">
    <source>
        <dbReference type="ARBA" id="ARBA00022840"/>
    </source>
</evidence>
<feature type="binding site" evidence="14">
    <location>
        <begin position="424"/>
        <end position="432"/>
    </location>
    <ligand>
        <name>ATP</name>
        <dbReference type="ChEBI" id="CHEBI:30616"/>
    </ligand>
</feature>
<evidence type="ECO:0000256" key="7">
    <source>
        <dbReference type="ARBA" id="ARBA00022741"/>
    </source>
</evidence>
<dbReference type="PROSITE" id="PS00108">
    <property type="entry name" value="PROTEIN_KINASE_ST"/>
    <property type="match status" value="2"/>
</dbReference>
<evidence type="ECO:0000256" key="13">
    <source>
        <dbReference type="PIRSR" id="PIRSR000606-50"/>
    </source>
</evidence>
<comment type="catalytic activity">
    <reaction evidence="11 12">
        <text>L-seryl-[protein] + ATP = O-phospho-L-seryl-[protein] + ADP + H(+)</text>
        <dbReference type="Rhea" id="RHEA:17989"/>
        <dbReference type="Rhea" id="RHEA-COMP:9863"/>
        <dbReference type="Rhea" id="RHEA-COMP:11604"/>
        <dbReference type="ChEBI" id="CHEBI:15378"/>
        <dbReference type="ChEBI" id="CHEBI:29999"/>
        <dbReference type="ChEBI" id="CHEBI:30616"/>
        <dbReference type="ChEBI" id="CHEBI:83421"/>
        <dbReference type="ChEBI" id="CHEBI:456216"/>
        <dbReference type="EC" id="2.7.11.1"/>
    </reaction>
</comment>
<keyword evidence="7 12" id="KW-0547">Nucleotide-binding</keyword>
<name>A0A452EVR4_CAPHI</name>
<dbReference type="GO" id="GO:0005524">
    <property type="term" value="F:ATP binding"/>
    <property type="evidence" value="ECO:0007669"/>
    <property type="project" value="UniProtKB-UniRule"/>
</dbReference>
<evidence type="ECO:0000256" key="5">
    <source>
        <dbReference type="ARBA" id="ARBA00022679"/>
    </source>
</evidence>
<feature type="domain" description="Protein kinase" evidence="16">
    <location>
        <begin position="62"/>
        <end position="321"/>
    </location>
</feature>
<dbReference type="Proteomes" id="UP000291000">
    <property type="component" value="Chromosome 9"/>
</dbReference>
<evidence type="ECO:0000256" key="4">
    <source>
        <dbReference type="ARBA" id="ARBA00022553"/>
    </source>
</evidence>
<dbReference type="PANTHER" id="PTHR24351">
    <property type="entry name" value="RIBOSOMAL PROTEIN S6 KINASE"/>
    <property type="match status" value="1"/>
</dbReference>
<dbReference type="GeneTree" id="ENSGT00940000159956"/>
<comment type="cofactor">
    <cofactor evidence="1 12">
        <name>Mg(2+)</name>
        <dbReference type="ChEBI" id="CHEBI:18420"/>
    </cofactor>
</comment>
<sequence length="734" mass="82936">MTWEKRLGPSWGWGDVGRQIKEEPLGLGERCWGTQGEEGIVKEIDISHHVKAGFEKADPSQFELLKVLGQGSYGKVFLVRKVKGSDAGQLYAMKVLKKATLKVRDRVRSKMERDILAEVNHPFIVKLHYAFQTEGKLYLILDFLRGGDLFTRLSKEVMFTEEDVKFYLAELALALDHLHSLGIIYRDLKPENILLDEEGHIKITDFGLSKEAIDHDKRAYSFCGTIEYMAPEVVNRRGHTQSADWWSFGVLMFEMLTGSLPFQGKDRKETMALILKAKLGMPQFLSVEAQSLLRALFKRNPCNRLGAGLDGVEEIKRHPFFVTIDWNKLYRKEIKPPFKPAVGRPEDTFHFDPEFTARTPTDSPGVPPSANAHHLFRGFSFVASSLVQEPSQQDLHKATVHPIVQQLHGNNVHFTDGYEIKEDIGVGSFSVCKRCVHKATDAEYAVKIIDKSKRDPSEEIEILLRYGQHPNIITLKDVYDDGKFVYLVTELMRGGELLDRILRQRYFSEREASAVLCTITKTMDYLHSQGVVHRDLKPSNILYVDESGNPESIRICDFGFAKQLRAENGLLMTPCYTANFVAPEVLKRQGYDAACDIWSLGILLYTMLAGFTPFANGPDDTPEDILARIGSGKYALSGGNWDSISDAAKDVVSKMLHVDPHQRLTAVQVLKHPWIVNREHLSPNQLSRQDVHLGAMAATYFALNRAPQAPRLEPVLSSNLAQRRGMKRLTSTRL</sequence>
<evidence type="ECO:0000256" key="2">
    <source>
        <dbReference type="ARBA" id="ARBA00009804"/>
    </source>
</evidence>
<reference evidence="18" key="2">
    <citation type="submission" date="2025-08" db="UniProtKB">
        <authorList>
            <consortium name="Ensembl"/>
        </authorList>
    </citation>
    <scope>IDENTIFICATION</scope>
</reference>
<dbReference type="Ensembl" id="ENSCHIT00000023933.1">
    <property type="protein sequence ID" value="ENSCHIP00000016127.1"/>
    <property type="gene ID" value="ENSCHIG00000016479.1"/>
</dbReference>
<dbReference type="FunFam" id="1.10.510.10:FF:000010">
    <property type="entry name" value="Ribosomal protein S6 kinase"/>
    <property type="match status" value="1"/>
</dbReference>
<dbReference type="InterPro" id="IPR017441">
    <property type="entry name" value="Protein_kinase_ATP_BS"/>
</dbReference>
<keyword evidence="4" id="KW-0597">Phosphoprotein</keyword>
<dbReference type="SMART" id="SM00133">
    <property type="entry name" value="S_TK_X"/>
    <property type="match status" value="1"/>
</dbReference>
<evidence type="ECO:0000256" key="10">
    <source>
        <dbReference type="ARBA" id="ARBA00047899"/>
    </source>
</evidence>
<feature type="binding site" evidence="14">
    <location>
        <begin position="68"/>
        <end position="76"/>
    </location>
    <ligand>
        <name>ATP</name>
        <dbReference type="ChEBI" id="CHEBI:30616"/>
    </ligand>
</feature>
<dbReference type="Gene3D" id="1.10.510.10">
    <property type="entry name" value="Transferase(Phosphotransferase) domain 1"/>
    <property type="match status" value="2"/>
</dbReference>
<dbReference type="InterPro" id="IPR008271">
    <property type="entry name" value="Ser/Thr_kinase_AS"/>
</dbReference>
<gene>
    <name evidence="18" type="primary">RPS6KA2</name>
</gene>
<dbReference type="SMART" id="SM00220">
    <property type="entry name" value="S_TKc"/>
    <property type="match status" value="2"/>
</dbReference>
<dbReference type="InterPro" id="IPR041906">
    <property type="entry name" value="RSK_N"/>
</dbReference>
<keyword evidence="8 12" id="KW-0418">Kinase</keyword>
<dbReference type="CDD" id="cd05582">
    <property type="entry name" value="STKc_RSK_N"/>
    <property type="match status" value="1"/>
</dbReference>
<dbReference type="PROSITE" id="PS50011">
    <property type="entry name" value="PROTEIN_KINASE_DOM"/>
    <property type="match status" value="2"/>
</dbReference>
<evidence type="ECO:0000256" key="15">
    <source>
        <dbReference type="PROSITE-ProRule" id="PRU10141"/>
    </source>
</evidence>
<dbReference type="EC" id="2.7.11.1" evidence="12"/>
<reference evidence="18" key="3">
    <citation type="submission" date="2025-09" db="UniProtKB">
        <authorList>
            <consortium name="Ensembl"/>
        </authorList>
    </citation>
    <scope>IDENTIFICATION</scope>
</reference>
<keyword evidence="3 12" id="KW-0723">Serine/threonine-protein kinase</keyword>
<dbReference type="GO" id="GO:0004674">
    <property type="term" value="F:protein serine/threonine kinase activity"/>
    <property type="evidence" value="ECO:0007669"/>
    <property type="project" value="UniProtKB-KW"/>
</dbReference>
<evidence type="ECO:0000256" key="1">
    <source>
        <dbReference type="ARBA" id="ARBA00001946"/>
    </source>
</evidence>
<dbReference type="EMBL" id="LWLT01000012">
    <property type="status" value="NOT_ANNOTATED_CDS"/>
    <property type="molecule type" value="Genomic_DNA"/>
</dbReference>
<evidence type="ECO:0000256" key="6">
    <source>
        <dbReference type="ARBA" id="ARBA00022737"/>
    </source>
</evidence>
<comment type="catalytic activity">
    <reaction evidence="10 12">
        <text>L-threonyl-[protein] + ATP = O-phospho-L-threonyl-[protein] + ADP + H(+)</text>
        <dbReference type="Rhea" id="RHEA:46608"/>
        <dbReference type="Rhea" id="RHEA-COMP:11060"/>
        <dbReference type="Rhea" id="RHEA-COMP:11605"/>
        <dbReference type="ChEBI" id="CHEBI:15378"/>
        <dbReference type="ChEBI" id="CHEBI:30013"/>
        <dbReference type="ChEBI" id="CHEBI:30616"/>
        <dbReference type="ChEBI" id="CHEBI:61977"/>
        <dbReference type="ChEBI" id="CHEBI:456216"/>
        <dbReference type="EC" id="2.7.11.1"/>
    </reaction>
</comment>
<evidence type="ECO:0000313" key="19">
    <source>
        <dbReference type="Proteomes" id="UP000291000"/>
    </source>
</evidence>
<dbReference type="Bgee" id="ENSCHIG00000016479">
    <property type="expression patterns" value="Expressed in prefrontal cortex and 17 other cell types or tissues"/>
</dbReference>
<accession>A0A452EVR4</accession>
<dbReference type="GO" id="GO:0106310">
    <property type="term" value="F:protein serine kinase activity"/>
    <property type="evidence" value="ECO:0007669"/>
    <property type="project" value="RHEA"/>
</dbReference>
<proteinExistence type="inferred from homology"/>
<dbReference type="AlphaFoldDB" id="A0A452EVR4"/>
<evidence type="ECO:0000256" key="3">
    <source>
        <dbReference type="ARBA" id="ARBA00022527"/>
    </source>
</evidence>
<dbReference type="Gene3D" id="3.30.200.20">
    <property type="entry name" value="Phosphorylase Kinase, domain 1"/>
    <property type="match status" value="2"/>
</dbReference>
<evidence type="ECO:0000313" key="18">
    <source>
        <dbReference type="Ensembl" id="ENSCHIP00000016127.1"/>
    </source>
</evidence>
<dbReference type="PIRSF" id="PIRSF000606">
    <property type="entry name" value="Ribsml_S6_kin_2"/>
    <property type="match status" value="1"/>
</dbReference>
<dbReference type="InterPro" id="IPR016239">
    <property type="entry name" value="Ribosomal_S6_kinase_II"/>
</dbReference>
<dbReference type="SUPFAM" id="SSF56112">
    <property type="entry name" value="Protein kinase-like (PK-like)"/>
    <property type="match status" value="2"/>
</dbReference>
<feature type="domain" description="Protein kinase" evidence="16">
    <location>
        <begin position="418"/>
        <end position="675"/>
    </location>
</feature>
<comment type="similarity">
    <text evidence="2 12">Belongs to the protein kinase superfamily. AGC Ser/Thr protein kinase family. S6 kinase subfamily.</text>
</comment>
<keyword evidence="9 12" id="KW-0067">ATP-binding</keyword>
<evidence type="ECO:0000256" key="14">
    <source>
        <dbReference type="PIRSR" id="PIRSR000606-51"/>
    </source>
</evidence>
<dbReference type="Pfam" id="PF00433">
    <property type="entry name" value="Pkinase_C"/>
    <property type="match status" value="1"/>
</dbReference>
<evidence type="ECO:0000256" key="8">
    <source>
        <dbReference type="ARBA" id="ARBA00022777"/>
    </source>
</evidence>
<keyword evidence="5 12" id="KW-0808">Transferase</keyword>
<feature type="active site" description="Proton acceptor" evidence="13">
    <location>
        <position position="535"/>
    </location>
</feature>
<feature type="active site" description="Proton acceptor" evidence="13">
    <location>
        <position position="187"/>
    </location>
</feature>
<dbReference type="FunFam" id="3.30.200.20:FF:000013">
    <property type="entry name" value="Ribosomal protein S6 kinase"/>
    <property type="match status" value="1"/>
</dbReference>
<dbReference type="FunFam" id="3.30.200.20:FF:000121">
    <property type="entry name" value="Ribosomal protein S6 kinase"/>
    <property type="match status" value="1"/>
</dbReference>
<feature type="binding site" evidence="14 15">
    <location>
        <position position="94"/>
    </location>
    <ligand>
        <name>ATP</name>
        <dbReference type="ChEBI" id="CHEBI:30616"/>
    </ligand>
</feature>